<gene>
    <name evidence="2" type="ORF">P9H32_06155</name>
</gene>
<name>A0ABU5MVG5_9BACT</name>
<evidence type="ECO:0000313" key="3">
    <source>
        <dbReference type="Proteomes" id="UP001290861"/>
    </source>
</evidence>
<dbReference type="CDD" id="cd18689">
    <property type="entry name" value="PIN_VapC-like"/>
    <property type="match status" value="1"/>
</dbReference>
<organism evidence="2 3">
    <name type="scientific">Pontiella agarivorans</name>
    <dbReference type="NCBI Taxonomy" id="3038953"/>
    <lineage>
        <taxon>Bacteria</taxon>
        <taxon>Pseudomonadati</taxon>
        <taxon>Kiritimatiellota</taxon>
        <taxon>Kiritimatiellia</taxon>
        <taxon>Kiritimatiellales</taxon>
        <taxon>Pontiellaceae</taxon>
        <taxon>Pontiella</taxon>
    </lineage>
</organism>
<dbReference type="InterPro" id="IPR029060">
    <property type="entry name" value="PIN-like_dom_sf"/>
</dbReference>
<dbReference type="Proteomes" id="UP001290861">
    <property type="component" value="Unassembled WGS sequence"/>
</dbReference>
<feature type="domain" description="PIN" evidence="1">
    <location>
        <begin position="5"/>
        <end position="121"/>
    </location>
</feature>
<dbReference type="InterPro" id="IPR002716">
    <property type="entry name" value="PIN_dom"/>
</dbReference>
<dbReference type="Gene3D" id="3.40.50.1010">
    <property type="entry name" value="5'-nuclease"/>
    <property type="match status" value="1"/>
</dbReference>
<evidence type="ECO:0000259" key="1">
    <source>
        <dbReference type="Pfam" id="PF01850"/>
    </source>
</evidence>
<accession>A0ABU5MVG5</accession>
<reference evidence="2 3" key="1">
    <citation type="journal article" date="2024" name="Appl. Environ. Microbiol.">
        <title>Pontiella agarivorans sp. nov., a novel marine anaerobic bacterium capable of degrading macroalgal polysaccharides and fixing nitrogen.</title>
        <authorList>
            <person name="Liu N."/>
            <person name="Kivenson V."/>
            <person name="Peng X."/>
            <person name="Cui Z."/>
            <person name="Lankiewicz T.S."/>
            <person name="Gosselin K.M."/>
            <person name="English C.J."/>
            <person name="Blair E.M."/>
            <person name="O'Malley M.A."/>
            <person name="Valentine D.L."/>
        </authorList>
    </citation>
    <scope>NUCLEOTIDE SEQUENCE [LARGE SCALE GENOMIC DNA]</scope>
    <source>
        <strain evidence="2 3">NLcol2</strain>
    </source>
</reference>
<dbReference type="RefSeq" id="WP_322608006.1">
    <property type="nucleotide sequence ID" value="NZ_JARVCO010000007.1"/>
</dbReference>
<dbReference type="SUPFAM" id="SSF88723">
    <property type="entry name" value="PIN domain-like"/>
    <property type="match status" value="1"/>
</dbReference>
<proteinExistence type="predicted"/>
<protein>
    <submittedName>
        <fullName evidence="2">Type II toxin-antitoxin system VapC family toxin</fullName>
    </submittedName>
</protein>
<evidence type="ECO:0000313" key="2">
    <source>
        <dbReference type="EMBL" id="MDZ8118208.1"/>
    </source>
</evidence>
<dbReference type="EMBL" id="JARVCO010000007">
    <property type="protein sequence ID" value="MDZ8118208.1"/>
    <property type="molecule type" value="Genomic_DNA"/>
</dbReference>
<keyword evidence="3" id="KW-1185">Reference proteome</keyword>
<sequence length="135" mass="15413">MKNAVFDSFALLSFIFNESDADRVAEYFKKALVDKKRIFITTVNWSEVMYRVIRAQGRNAWKTVQTHLHDLPIEIIDADLALSEAAAEFKAEYKMSLADAYAAALTKIKKAELVTGDPEFQPLEEKLKAIVWLKQ</sequence>
<dbReference type="Pfam" id="PF01850">
    <property type="entry name" value="PIN"/>
    <property type="match status" value="1"/>
</dbReference>
<comment type="caution">
    <text evidence="2">The sequence shown here is derived from an EMBL/GenBank/DDBJ whole genome shotgun (WGS) entry which is preliminary data.</text>
</comment>